<keyword evidence="10" id="KW-1185">Reference proteome</keyword>
<dbReference type="AlphaFoldDB" id="A0A561T8U7"/>
<dbReference type="PANTHER" id="PTHR33406">
    <property type="entry name" value="MEMBRANE PROTEIN MJ1562-RELATED"/>
    <property type="match status" value="1"/>
</dbReference>
<feature type="transmembrane region" description="Helical" evidence="7">
    <location>
        <begin position="666"/>
        <end position="696"/>
    </location>
</feature>
<keyword evidence="3 7" id="KW-0812">Transmembrane</keyword>
<keyword evidence="2" id="KW-1003">Cell membrane</keyword>
<feature type="transmembrane region" description="Helical" evidence="7">
    <location>
        <begin position="181"/>
        <end position="201"/>
    </location>
</feature>
<keyword evidence="4 7" id="KW-1133">Transmembrane helix</keyword>
<feature type="domain" description="SSD" evidence="8">
    <location>
        <begin position="198"/>
        <end position="330"/>
    </location>
</feature>
<feature type="compositionally biased region" description="Basic and acidic residues" evidence="6">
    <location>
        <begin position="337"/>
        <end position="353"/>
    </location>
</feature>
<feature type="transmembrane region" description="Helical" evidence="7">
    <location>
        <begin position="274"/>
        <end position="296"/>
    </location>
</feature>
<comment type="caution">
    <text evidence="9">The sequence shown here is derived from an EMBL/GenBank/DDBJ whole genome shotgun (WGS) entry which is preliminary data.</text>
</comment>
<evidence type="ECO:0000259" key="8">
    <source>
        <dbReference type="PROSITE" id="PS50156"/>
    </source>
</evidence>
<proteinExistence type="predicted"/>
<evidence type="ECO:0000256" key="5">
    <source>
        <dbReference type="ARBA" id="ARBA00023136"/>
    </source>
</evidence>
<feature type="transmembrane region" description="Helical" evidence="7">
    <location>
        <begin position="592"/>
        <end position="619"/>
    </location>
</feature>
<evidence type="ECO:0000256" key="1">
    <source>
        <dbReference type="ARBA" id="ARBA00004651"/>
    </source>
</evidence>
<dbReference type="Gene3D" id="1.20.1640.10">
    <property type="entry name" value="Multidrug efflux transporter AcrB transmembrane domain"/>
    <property type="match status" value="2"/>
</dbReference>
<evidence type="ECO:0000256" key="3">
    <source>
        <dbReference type="ARBA" id="ARBA00022692"/>
    </source>
</evidence>
<dbReference type="Proteomes" id="UP000316603">
    <property type="component" value="Unassembled WGS sequence"/>
</dbReference>
<feature type="transmembrane region" description="Helical" evidence="7">
    <location>
        <begin position="235"/>
        <end position="253"/>
    </location>
</feature>
<feature type="transmembrane region" description="Helical" evidence="7">
    <location>
        <begin position="640"/>
        <end position="660"/>
    </location>
</feature>
<sequence length="748" mass="77511">MTMAVLLHRWGLFAARRRRAVLAAWLLVVAAVVALSVGFAGNFTSETEIPGSQAQSALTEMDRHFPSSENRSADIVFEAPEGASFKDPATAGAMKESLTAAATVPGVTSVTDPVESGTVSPDGRTAVAQVRFSAAEHEEVPEADLDALEDTADSSRAAGLDVLFGGDAFEETGPPVGPAEALGVLVALVVLAVTFGSLVSAGLPLVTALLSVGTSMAALMALASVFDIYEKTPSLSIMLGLAVGIDYALFILARHRSELLQGRTVREAAARATATAGSAVCFAGLTVIIALVGLTVTGVPALVSMGFGAAVAVAVAVAMSLFLLPALLTMTGERLRPKPDSRAARRMRHDSDPGTKPSAGARWVAAVVRRPWRTVVTVTVAMGALALPATQLQLALPDEGSEPTSSAVRQTYDKVGEAFGPGANGPLVVLVSDAPSGTLKTTAEEVADELNGVDGIARTSPVEYSEDGAAARVQVVPSTGPRDAETGELVTDLQDRLVPLAEENGGEITVTGQTAVSIEVSEKLSAALLPFALVVVGLSLLLLLAAFRSVAVPVKATAGFLLSVGASFGVIVAVFQWGWLAEALGVPSIGPVSSFVPIIVMAILFGLAMDYEVFLVSAVREEYVRTGDPRGALVGGARNAARVVTAAALIMVVVFASFLLEQDPALMPIALALAVGVFLDAFVVRLTLVPAVMALLGRAAWWLPKRLDKWLPDLDVEGARLDQPRQDQPEPVPAPAAHPTKTEQDVPS</sequence>
<feature type="domain" description="SSD" evidence="8">
    <location>
        <begin position="530"/>
        <end position="695"/>
    </location>
</feature>
<feature type="region of interest" description="Disordered" evidence="6">
    <location>
        <begin position="718"/>
        <end position="748"/>
    </location>
</feature>
<evidence type="ECO:0000313" key="10">
    <source>
        <dbReference type="Proteomes" id="UP000316603"/>
    </source>
</evidence>
<dbReference type="PROSITE" id="PS50156">
    <property type="entry name" value="SSD"/>
    <property type="match status" value="2"/>
</dbReference>
<comment type="subcellular location">
    <subcellularLocation>
        <location evidence="1">Cell membrane</location>
        <topology evidence="1">Multi-pass membrane protein</topology>
    </subcellularLocation>
</comment>
<feature type="transmembrane region" description="Helical" evidence="7">
    <location>
        <begin position="375"/>
        <end position="396"/>
    </location>
</feature>
<reference evidence="9 10" key="1">
    <citation type="submission" date="2019-06" db="EMBL/GenBank/DDBJ databases">
        <title>Sequencing the genomes of 1000 actinobacteria strains.</title>
        <authorList>
            <person name="Klenk H.-P."/>
        </authorList>
    </citation>
    <scope>NUCLEOTIDE SEQUENCE [LARGE SCALE GENOMIC DNA]</scope>
    <source>
        <strain evidence="9 10">DSM 41695</strain>
    </source>
</reference>
<organism evidence="9 10">
    <name type="scientific">Streptomyces capillispiralis</name>
    <dbReference type="NCBI Taxonomy" id="68182"/>
    <lineage>
        <taxon>Bacteria</taxon>
        <taxon>Bacillati</taxon>
        <taxon>Actinomycetota</taxon>
        <taxon>Actinomycetes</taxon>
        <taxon>Kitasatosporales</taxon>
        <taxon>Streptomycetaceae</taxon>
        <taxon>Streptomyces</taxon>
    </lineage>
</organism>
<evidence type="ECO:0000313" key="9">
    <source>
        <dbReference type="EMBL" id="TWF83527.1"/>
    </source>
</evidence>
<dbReference type="PANTHER" id="PTHR33406:SF13">
    <property type="entry name" value="MEMBRANE PROTEIN YDFJ"/>
    <property type="match status" value="1"/>
</dbReference>
<dbReference type="InterPro" id="IPR000731">
    <property type="entry name" value="SSD"/>
</dbReference>
<feature type="transmembrane region" description="Helical" evidence="7">
    <location>
        <begin position="302"/>
        <end position="328"/>
    </location>
</feature>
<name>A0A561T8U7_9ACTN</name>
<feature type="transmembrane region" description="Helical" evidence="7">
    <location>
        <begin position="527"/>
        <end position="547"/>
    </location>
</feature>
<evidence type="ECO:0000256" key="2">
    <source>
        <dbReference type="ARBA" id="ARBA00022475"/>
    </source>
</evidence>
<feature type="transmembrane region" description="Helical" evidence="7">
    <location>
        <begin position="559"/>
        <end position="580"/>
    </location>
</feature>
<dbReference type="GO" id="GO:0005886">
    <property type="term" value="C:plasma membrane"/>
    <property type="evidence" value="ECO:0007669"/>
    <property type="project" value="UniProtKB-SubCell"/>
</dbReference>
<dbReference type="Pfam" id="PF03176">
    <property type="entry name" value="MMPL"/>
    <property type="match status" value="2"/>
</dbReference>
<feature type="transmembrane region" description="Helical" evidence="7">
    <location>
        <begin position="208"/>
        <end position="229"/>
    </location>
</feature>
<dbReference type="EMBL" id="VIWV01000001">
    <property type="protein sequence ID" value="TWF83527.1"/>
    <property type="molecule type" value="Genomic_DNA"/>
</dbReference>
<feature type="region of interest" description="Disordered" evidence="6">
    <location>
        <begin position="337"/>
        <end position="359"/>
    </location>
</feature>
<protein>
    <submittedName>
        <fullName evidence="9">RND superfamily putative drug exporter</fullName>
    </submittedName>
</protein>
<evidence type="ECO:0000256" key="6">
    <source>
        <dbReference type="SAM" id="MobiDB-lite"/>
    </source>
</evidence>
<evidence type="ECO:0000256" key="4">
    <source>
        <dbReference type="ARBA" id="ARBA00022989"/>
    </source>
</evidence>
<accession>A0A561T8U7</accession>
<dbReference type="InterPro" id="IPR050545">
    <property type="entry name" value="Mycobact_MmpL"/>
</dbReference>
<gene>
    <name evidence="9" type="ORF">FHX78_11452</name>
</gene>
<dbReference type="InterPro" id="IPR004869">
    <property type="entry name" value="MMPL_dom"/>
</dbReference>
<dbReference type="SUPFAM" id="SSF82866">
    <property type="entry name" value="Multidrug efflux transporter AcrB transmembrane domain"/>
    <property type="match status" value="2"/>
</dbReference>
<keyword evidence="5 7" id="KW-0472">Membrane</keyword>
<feature type="compositionally biased region" description="Basic and acidic residues" evidence="6">
    <location>
        <begin position="718"/>
        <end position="728"/>
    </location>
</feature>
<evidence type="ECO:0000256" key="7">
    <source>
        <dbReference type="SAM" id="Phobius"/>
    </source>
</evidence>